<comment type="caution">
    <text evidence="6">The sequence shown here is derived from an EMBL/GenBank/DDBJ whole genome shotgun (WGS) entry which is preliminary data.</text>
</comment>
<dbReference type="Gene3D" id="1.10.357.10">
    <property type="entry name" value="Tetracycline Repressor, domain 2"/>
    <property type="match status" value="1"/>
</dbReference>
<dbReference type="InterPro" id="IPR036271">
    <property type="entry name" value="Tet_transcr_reg_TetR-rel_C_sf"/>
</dbReference>
<name>A0A543NEN8_9ACTN</name>
<dbReference type="PROSITE" id="PS50977">
    <property type="entry name" value="HTH_TETR_2"/>
    <property type="match status" value="1"/>
</dbReference>
<proteinExistence type="predicted"/>
<dbReference type="Pfam" id="PF21993">
    <property type="entry name" value="TetR_C_13_2"/>
    <property type="match status" value="1"/>
</dbReference>
<dbReference type="EMBL" id="VFQC01000001">
    <property type="protein sequence ID" value="TQN30210.1"/>
    <property type="molecule type" value="Genomic_DNA"/>
</dbReference>
<dbReference type="RefSeq" id="WP_211351711.1">
    <property type="nucleotide sequence ID" value="NZ_VFQC01000001.1"/>
</dbReference>
<dbReference type="InterPro" id="IPR054156">
    <property type="entry name" value="YxaF_TetR_C"/>
</dbReference>
<keyword evidence="2 4" id="KW-0238">DNA-binding</keyword>
<dbReference type="AlphaFoldDB" id="A0A543NEN8"/>
<evidence type="ECO:0000313" key="6">
    <source>
        <dbReference type="EMBL" id="TQN30210.1"/>
    </source>
</evidence>
<dbReference type="Proteomes" id="UP000317422">
    <property type="component" value="Unassembled WGS sequence"/>
</dbReference>
<gene>
    <name evidence="6" type="ORF">FHX37_0071</name>
</gene>
<evidence type="ECO:0000259" key="5">
    <source>
        <dbReference type="PROSITE" id="PS50977"/>
    </source>
</evidence>
<keyword evidence="7" id="KW-1185">Reference proteome</keyword>
<dbReference type="SUPFAM" id="SSF48498">
    <property type="entry name" value="Tetracyclin repressor-like, C-terminal domain"/>
    <property type="match status" value="1"/>
</dbReference>
<protein>
    <submittedName>
        <fullName evidence="6">TetR family transcriptional regulator</fullName>
    </submittedName>
</protein>
<evidence type="ECO:0000313" key="7">
    <source>
        <dbReference type="Proteomes" id="UP000317422"/>
    </source>
</evidence>
<evidence type="ECO:0000256" key="3">
    <source>
        <dbReference type="ARBA" id="ARBA00023163"/>
    </source>
</evidence>
<keyword evidence="1" id="KW-0805">Transcription regulation</keyword>
<evidence type="ECO:0000256" key="2">
    <source>
        <dbReference type="ARBA" id="ARBA00023125"/>
    </source>
</evidence>
<dbReference type="PANTHER" id="PTHR47506:SF3">
    <property type="entry name" value="HTH-TYPE TRANSCRIPTIONAL REGULATOR LMRA"/>
    <property type="match status" value="1"/>
</dbReference>
<feature type="domain" description="HTH tetR-type" evidence="5">
    <location>
        <begin position="6"/>
        <end position="66"/>
    </location>
</feature>
<dbReference type="GO" id="GO:0003677">
    <property type="term" value="F:DNA binding"/>
    <property type="evidence" value="ECO:0007669"/>
    <property type="project" value="UniProtKB-UniRule"/>
</dbReference>
<dbReference type="InterPro" id="IPR009057">
    <property type="entry name" value="Homeodomain-like_sf"/>
</dbReference>
<dbReference type="PANTHER" id="PTHR47506">
    <property type="entry name" value="TRANSCRIPTIONAL REGULATORY PROTEIN"/>
    <property type="match status" value="1"/>
</dbReference>
<reference evidence="6 7" key="1">
    <citation type="submission" date="2019-06" db="EMBL/GenBank/DDBJ databases">
        <title>Sequencing the genomes of 1000 actinobacteria strains.</title>
        <authorList>
            <person name="Klenk H.-P."/>
        </authorList>
    </citation>
    <scope>NUCLEOTIDE SEQUENCE [LARGE SCALE GENOMIC DNA]</scope>
    <source>
        <strain evidence="6 7">DSM 45015</strain>
    </source>
</reference>
<keyword evidence="3" id="KW-0804">Transcription</keyword>
<organism evidence="6 7">
    <name type="scientific">Haloactinospora alba</name>
    <dbReference type="NCBI Taxonomy" id="405555"/>
    <lineage>
        <taxon>Bacteria</taxon>
        <taxon>Bacillati</taxon>
        <taxon>Actinomycetota</taxon>
        <taxon>Actinomycetes</taxon>
        <taxon>Streptosporangiales</taxon>
        <taxon>Nocardiopsidaceae</taxon>
        <taxon>Haloactinospora</taxon>
    </lineage>
</organism>
<feature type="DNA-binding region" description="H-T-H motif" evidence="4">
    <location>
        <begin position="29"/>
        <end position="48"/>
    </location>
</feature>
<evidence type="ECO:0000256" key="1">
    <source>
        <dbReference type="ARBA" id="ARBA00023015"/>
    </source>
</evidence>
<dbReference type="InterPro" id="IPR001647">
    <property type="entry name" value="HTH_TetR"/>
</dbReference>
<evidence type="ECO:0000256" key="4">
    <source>
        <dbReference type="PROSITE-ProRule" id="PRU00335"/>
    </source>
</evidence>
<accession>A0A543NEN8</accession>
<dbReference type="SUPFAM" id="SSF46689">
    <property type="entry name" value="Homeodomain-like"/>
    <property type="match status" value="1"/>
</dbReference>
<dbReference type="Pfam" id="PF00440">
    <property type="entry name" value="TetR_N"/>
    <property type="match status" value="1"/>
</dbReference>
<sequence>MERTGGRTKQRMLDGAVALLRERGAAAVTVDAVLARSGAPRGSVYHHFPGGRDELVRGAIERAGEHVSSELRAAVQHGDPASALEHFVESWKRSLLDTDYLAGCPVAAVAVDAQPAPPEATTLARTVFDRWHAQLEDLLTAHGTPAPRAARLATLTVAAVEGALLLCRTRRDTAPLDEVRAELAPLLAPRSPAS</sequence>